<evidence type="ECO:0000256" key="4">
    <source>
        <dbReference type="ARBA" id="ARBA00022989"/>
    </source>
</evidence>
<dbReference type="PANTHER" id="PTHR43448">
    <property type="entry name" value="PROTOHEME IX FARNESYLTRANSFERASE, MITOCHONDRIAL"/>
    <property type="match status" value="1"/>
</dbReference>
<evidence type="ECO:0000256" key="9">
    <source>
        <dbReference type="SAM" id="Phobius"/>
    </source>
</evidence>
<dbReference type="GO" id="GO:0016020">
    <property type="term" value="C:membrane"/>
    <property type="evidence" value="ECO:0007669"/>
    <property type="project" value="UniProtKB-SubCell"/>
</dbReference>
<evidence type="ECO:0000256" key="8">
    <source>
        <dbReference type="SAM" id="MobiDB-lite"/>
    </source>
</evidence>
<feature type="region of interest" description="Disordered" evidence="8">
    <location>
        <begin position="383"/>
        <end position="415"/>
    </location>
</feature>
<comment type="subcellular location">
    <subcellularLocation>
        <location evidence="1">Membrane</location>
        <topology evidence="1">Multi-pass membrane protein</topology>
    </subcellularLocation>
</comment>
<feature type="transmembrane region" description="Helical" evidence="9">
    <location>
        <begin position="217"/>
        <end position="236"/>
    </location>
</feature>
<feature type="compositionally biased region" description="Pro residues" evidence="8">
    <location>
        <begin position="403"/>
        <end position="415"/>
    </location>
</feature>
<dbReference type="Gene3D" id="1.10.357.140">
    <property type="entry name" value="UbiA prenyltransferase"/>
    <property type="match status" value="1"/>
</dbReference>
<feature type="transmembrane region" description="Helical" evidence="9">
    <location>
        <begin position="242"/>
        <end position="264"/>
    </location>
</feature>
<gene>
    <name evidence="10" type="primary">COX10</name>
    <name evidence="10" type="ORF">TSPGSL018_16139</name>
</gene>
<dbReference type="FunFam" id="1.10.357.140:FF:000006">
    <property type="entry name" value="Protoheme IX farnesyltransferase, mitochondrial"/>
    <property type="match status" value="1"/>
</dbReference>
<reference evidence="10" key="1">
    <citation type="submission" date="2014-05" db="EMBL/GenBank/DDBJ databases">
        <title>The transcriptome of the halophilic microalga Tetraselmis sp. GSL018 isolated from the Great Salt Lake, Utah.</title>
        <authorList>
            <person name="Jinkerson R.E."/>
            <person name="D'Adamo S."/>
            <person name="Posewitz M.C."/>
        </authorList>
    </citation>
    <scope>NUCLEOTIDE SEQUENCE</scope>
    <source>
        <strain evidence="10">GSL018</strain>
    </source>
</reference>
<accession>A0A061S5A0</accession>
<evidence type="ECO:0000256" key="2">
    <source>
        <dbReference type="ARBA" id="ARBA00022679"/>
    </source>
</evidence>
<keyword evidence="2 10" id="KW-0808">Transferase</keyword>
<dbReference type="PANTHER" id="PTHR43448:SF2">
    <property type="entry name" value="PROTOHEME IX FARNESYLTRANSFERASE, MITOCHONDRIAL"/>
    <property type="match status" value="1"/>
</dbReference>
<evidence type="ECO:0000256" key="3">
    <source>
        <dbReference type="ARBA" id="ARBA00022692"/>
    </source>
</evidence>
<dbReference type="InterPro" id="IPR006369">
    <property type="entry name" value="Protohaem_IX_farnesylTrfase"/>
</dbReference>
<feature type="transmembrane region" description="Helical" evidence="9">
    <location>
        <begin position="93"/>
        <end position="110"/>
    </location>
</feature>
<evidence type="ECO:0000256" key="6">
    <source>
        <dbReference type="ARBA" id="ARBA00023136"/>
    </source>
</evidence>
<protein>
    <recommendedName>
        <fullName evidence="7">Heme O synthase</fullName>
    </recommendedName>
</protein>
<dbReference type="GO" id="GO:0005739">
    <property type="term" value="C:mitochondrion"/>
    <property type="evidence" value="ECO:0007669"/>
    <property type="project" value="TreeGrafter"/>
</dbReference>
<dbReference type="EMBL" id="GBEZ01007399">
    <property type="protein sequence ID" value="JAC78060.1"/>
    <property type="molecule type" value="Transcribed_RNA"/>
</dbReference>
<keyword evidence="6 9" id="KW-0472">Membrane</keyword>
<dbReference type="CDD" id="cd13957">
    <property type="entry name" value="PT_UbiA_Cox10"/>
    <property type="match status" value="1"/>
</dbReference>
<keyword evidence="3 9" id="KW-0812">Transmembrane</keyword>
<sequence length="415" mass="43721">MDCRHFAGKTLTTIANKITQTNKCAVKGWASTRRSFSELHQDSCVGFLPTRRSSTASFSQVSDISVTSPAVSSSSLSQRLRSLVSDYRQLSKFRLSLLVVSTAAGGYVLGSGEVVDWTGMAWTSLGTLGAAACANTLNQVYEAKPDSLMKRTMKRPLPSGRISRPHALAFAAAAGTAGVWVLATKANALTAGLGLCNIGLYAAVYTPLKAVSVANTWVGAVVGAVPPLMGWAAAAGDLTPGAAALAGVLYWWQMPHFLALAWMCREDYAAGGYRMLSLLDASGRRTAACALRNCAYLMPLGILAVCLGVTTDAFAYENAIISGGMAATAAAFYQSPSTRAARVLFRASLLHLPLLMGAMILHRVPNCRLEAAQLAERLRERFAAPRARPGASPHRQPASGGPRPVPLPAPPNGRG</sequence>
<proteinExistence type="inferred from homology"/>
<evidence type="ECO:0000256" key="7">
    <source>
        <dbReference type="ARBA" id="ARBA00030253"/>
    </source>
</evidence>
<feature type="transmembrane region" description="Helical" evidence="9">
    <location>
        <begin position="162"/>
        <end position="182"/>
    </location>
</feature>
<dbReference type="HAMAP" id="MF_00154">
    <property type="entry name" value="CyoE_CtaB"/>
    <property type="match status" value="1"/>
</dbReference>
<feature type="transmembrane region" description="Helical" evidence="9">
    <location>
        <begin position="294"/>
        <end position="316"/>
    </location>
</feature>
<dbReference type="Pfam" id="PF01040">
    <property type="entry name" value="UbiA"/>
    <property type="match status" value="1"/>
</dbReference>
<organism evidence="10">
    <name type="scientific">Tetraselmis sp. GSL018</name>
    <dbReference type="NCBI Taxonomy" id="582737"/>
    <lineage>
        <taxon>Eukaryota</taxon>
        <taxon>Viridiplantae</taxon>
        <taxon>Chlorophyta</taxon>
        <taxon>core chlorophytes</taxon>
        <taxon>Chlorodendrophyceae</taxon>
        <taxon>Chlorodendrales</taxon>
        <taxon>Chlorodendraceae</taxon>
        <taxon>Tetraselmis</taxon>
    </lineage>
</organism>
<evidence type="ECO:0000313" key="10">
    <source>
        <dbReference type="EMBL" id="JAC78060.1"/>
    </source>
</evidence>
<evidence type="ECO:0000256" key="1">
    <source>
        <dbReference type="ARBA" id="ARBA00004141"/>
    </source>
</evidence>
<keyword evidence="4 9" id="KW-1133">Transmembrane helix</keyword>
<dbReference type="GO" id="GO:0006784">
    <property type="term" value="P:heme A biosynthetic process"/>
    <property type="evidence" value="ECO:0007669"/>
    <property type="project" value="TreeGrafter"/>
</dbReference>
<dbReference type="InterPro" id="IPR044878">
    <property type="entry name" value="UbiA_sf"/>
</dbReference>
<dbReference type="InterPro" id="IPR000537">
    <property type="entry name" value="UbiA_prenyltransferase"/>
</dbReference>
<evidence type="ECO:0000256" key="5">
    <source>
        <dbReference type="ARBA" id="ARBA00023133"/>
    </source>
</evidence>
<dbReference type="NCBIfam" id="TIGR01473">
    <property type="entry name" value="cyoE_ctaB"/>
    <property type="match status" value="1"/>
</dbReference>
<keyword evidence="5" id="KW-0350">Heme biosynthesis</keyword>
<feature type="transmembrane region" description="Helical" evidence="9">
    <location>
        <begin position="188"/>
        <end position="205"/>
    </location>
</feature>
<dbReference type="AlphaFoldDB" id="A0A061S5A0"/>
<name>A0A061S5A0_9CHLO</name>
<dbReference type="GO" id="GO:0008495">
    <property type="term" value="F:protoheme IX farnesyltransferase activity"/>
    <property type="evidence" value="ECO:0007669"/>
    <property type="project" value="InterPro"/>
</dbReference>
<feature type="transmembrane region" description="Helical" evidence="9">
    <location>
        <begin position="122"/>
        <end position="141"/>
    </location>
</feature>